<dbReference type="PATRIC" id="fig|1217700.3.peg.2543"/>
<comment type="caution">
    <text evidence="2">The sequence shown here is derived from an EMBL/GenBank/DDBJ whole genome shotgun (WGS) entry which is preliminary data.</text>
</comment>
<sequence>MNAKFKILMILVLFMAQSSYGKEEFTKDEFFMKSELIKLAFSCSELNNIAKNDDNAKRLGVIAMAHGFEISKFTIKELKKDEKVDRFLMDLNTHYKINNDVYAGFLLGKQQNEIENKTNQLVNDLSENNYDKRESVAKQLIIHKQCNLL</sequence>
<dbReference type="Proteomes" id="UP000013084">
    <property type="component" value="Unassembled WGS sequence"/>
</dbReference>
<dbReference type="EMBL" id="APRN01000036">
    <property type="protein sequence ID" value="ENX58217.1"/>
    <property type="molecule type" value="Genomic_DNA"/>
</dbReference>
<evidence type="ECO:0000313" key="2">
    <source>
        <dbReference type="EMBL" id="ENX58217.1"/>
    </source>
</evidence>
<evidence type="ECO:0008006" key="4">
    <source>
        <dbReference type="Google" id="ProtNLM"/>
    </source>
</evidence>
<dbReference type="HOGENOM" id="CLU_1745726_0_0_6"/>
<accession>N9T3E2</accession>
<protein>
    <recommendedName>
        <fullName evidence="4">DUF4142 domain-containing protein</fullName>
    </recommendedName>
</protein>
<dbReference type="AlphaFoldDB" id="N9T3E2"/>
<keyword evidence="3" id="KW-1185">Reference proteome</keyword>
<name>N9T3E2_9GAMM</name>
<feature type="signal peptide" evidence="1">
    <location>
        <begin position="1"/>
        <end position="21"/>
    </location>
</feature>
<reference evidence="2 3" key="1">
    <citation type="submission" date="2013-02" db="EMBL/GenBank/DDBJ databases">
        <title>The Genome Sequence of Acinetobacter sp. CIP 70.18.</title>
        <authorList>
            <consortium name="The Broad Institute Genome Sequencing Platform"/>
            <consortium name="The Broad Institute Genome Sequencing Center for Infectious Disease"/>
            <person name="Cerqueira G."/>
            <person name="Feldgarden M."/>
            <person name="Courvalin P."/>
            <person name="Perichon B."/>
            <person name="Grillot-Courvalin C."/>
            <person name="Clermont D."/>
            <person name="Rocha E."/>
            <person name="Yoon E.-J."/>
            <person name="Nemec A."/>
            <person name="Walker B."/>
            <person name="Young S.K."/>
            <person name="Zeng Q."/>
            <person name="Gargeya S."/>
            <person name="Fitzgerald M."/>
            <person name="Haas B."/>
            <person name="Abouelleil A."/>
            <person name="Alvarado L."/>
            <person name="Arachchi H.M."/>
            <person name="Berlin A.M."/>
            <person name="Chapman S.B."/>
            <person name="Dewar J."/>
            <person name="Goldberg J."/>
            <person name="Griggs A."/>
            <person name="Gujja S."/>
            <person name="Hansen M."/>
            <person name="Howarth C."/>
            <person name="Imamovic A."/>
            <person name="Larimer J."/>
            <person name="McCowan C."/>
            <person name="Murphy C."/>
            <person name="Neiman D."/>
            <person name="Pearson M."/>
            <person name="Priest M."/>
            <person name="Roberts A."/>
            <person name="Saif S."/>
            <person name="Shea T."/>
            <person name="Sisk P."/>
            <person name="Sykes S."/>
            <person name="Wortman J."/>
            <person name="Nusbaum C."/>
            <person name="Birren B."/>
        </authorList>
    </citation>
    <scope>NUCLEOTIDE SEQUENCE [LARGE SCALE GENOMIC DNA]</scope>
    <source>
        <strain evidence="2 3">CIP 70.18</strain>
    </source>
</reference>
<keyword evidence="1" id="KW-0732">Signal</keyword>
<evidence type="ECO:0000313" key="3">
    <source>
        <dbReference type="Proteomes" id="UP000013084"/>
    </source>
</evidence>
<gene>
    <name evidence="2" type="ORF">F902_02617</name>
</gene>
<organism evidence="2 3">
    <name type="scientific">Acinetobacter higginsii</name>
    <dbReference type="NCBI Taxonomy" id="70347"/>
    <lineage>
        <taxon>Bacteria</taxon>
        <taxon>Pseudomonadati</taxon>
        <taxon>Pseudomonadota</taxon>
        <taxon>Gammaproteobacteria</taxon>
        <taxon>Moraxellales</taxon>
        <taxon>Moraxellaceae</taxon>
        <taxon>Acinetobacter</taxon>
    </lineage>
</organism>
<proteinExistence type="predicted"/>
<dbReference type="RefSeq" id="WP_005204004.1">
    <property type="nucleotide sequence ID" value="NZ_JAKZGH010000019.1"/>
</dbReference>
<evidence type="ECO:0000256" key="1">
    <source>
        <dbReference type="SAM" id="SignalP"/>
    </source>
</evidence>
<feature type="chain" id="PRO_5004153701" description="DUF4142 domain-containing protein" evidence="1">
    <location>
        <begin position="22"/>
        <end position="149"/>
    </location>
</feature>